<dbReference type="PANTHER" id="PTHR43477:SF1">
    <property type="entry name" value="DIHYDROANTICAPSIN 7-DEHYDROGENASE"/>
    <property type="match status" value="1"/>
</dbReference>
<dbReference type="PRINTS" id="PR00081">
    <property type="entry name" value="GDHRDH"/>
</dbReference>
<dbReference type="AlphaFoldDB" id="I8WVK0"/>
<accession>I8WVK0</accession>
<evidence type="ECO:0000256" key="1">
    <source>
        <dbReference type="ARBA" id="ARBA00006484"/>
    </source>
</evidence>
<dbReference type="PROSITE" id="PS00061">
    <property type="entry name" value="ADH_SHORT"/>
    <property type="match status" value="1"/>
</dbReference>
<dbReference type="GO" id="GO:0016491">
    <property type="term" value="F:oxidoreductase activity"/>
    <property type="evidence" value="ECO:0007669"/>
    <property type="project" value="UniProtKB-KW"/>
</dbReference>
<comment type="caution">
    <text evidence="3">The sequence shown here is derived from an EMBL/GenBank/DDBJ whole genome shotgun (WGS) entry which is preliminary data.</text>
</comment>
<name>I8WVK0_9BACT</name>
<dbReference type="EMBL" id="AGXI01000001">
    <property type="protein sequence ID" value="EIY41857.1"/>
    <property type="molecule type" value="Genomic_DNA"/>
</dbReference>
<dbReference type="InterPro" id="IPR020904">
    <property type="entry name" value="Sc_DH/Rdtase_CS"/>
</dbReference>
<dbReference type="InterPro" id="IPR036291">
    <property type="entry name" value="NAD(P)-bd_dom_sf"/>
</dbReference>
<dbReference type="SUPFAM" id="SSF51735">
    <property type="entry name" value="NAD(P)-binding Rossmann-fold domains"/>
    <property type="match status" value="1"/>
</dbReference>
<dbReference type="PATRIC" id="fig|997877.3.peg.231"/>
<evidence type="ECO:0000256" key="2">
    <source>
        <dbReference type="ARBA" id="ARBA00023002"/>
    </source>
</evidence>
<evidence type="ECO:0000313" key="4">
    <source>
        <dbReference type="Proteomes" id="UP000004019"/>
    </source>
</evidence>
<evidence type="ECO:0008006" key="5">
    <source>
        <dbReference type="Google" id="ProtNLM"/>
    </source>
</evidence>
<dbReference type="FunFam" id="3.40.50.720:FF:000084">
    <property type="entry name" value="Short-chain dehydrogenase reductase"/>
    <property type="match status" value="1"/>
</dbReference>
<dbReference type="InterPro" id="IPR002347">
    <property type="entry name" value="SDR_fam"/>
</dbReference>
<dbReference type="Gene3D" id="3.40.50.720">
    <property type="entry name" value="NAD(P)-binding Rossmann-like Domain"/>
    <property type="match status" value="1"/>
</dbReference>
<dbReference type="PANTHER" id="PTHR43477">
    <property type="entry name" value="DIHYDROANTICAPSIN 7-DEHYDROGENASE"/>
    <property type="match status" value="1"/>
</dbReference>
<proteinExistence type="inferred from homology"/>
<sequence length="251" mass="26669">MINPFLLEGKKILVTGSSSGIGRGIAIECSKIGAKIILNGRNLQRLEETLALLEGDGHAIIEADLSQQEGLDALVAALPELDGCVFCAGIPQVCLVKHFKRADLETIFSVNTLAPMLLTSALVKKKKITKGASLVFIESISGIFVGTKGDVAYNASKAGLNGFVKGAALEFSAQGIRLNAVNPGLVPTNILDLTNSMFAEEHHIDIMQESYPLKRLGKPEDIAYGVIYLLSDASSWVTGTNLVIDGGYVLN</sequence>
<comment type="similarity">
    <text evidence="1">Belongs to the short-chain dehydrogenases/reductases (SDR) family.</text>
</comment>
<dbReference type="InterPro" id="IPR051122">
    <property type="entry name" value="SDR_DHRS6-like"/>
</dbReference>
<dbReference type="HOGENOM" id="CLU_010194_1_0_10"/>
<dbReference type="CDD" id="cd05233">
    <property type="entry name" value="SDR_c"/>
    <property type="match status" value="1"/>
</dbReference>
<evidence type="ECO:0000313" key="3">
    <source>
        <dbReference type="EMBL" id="EIY41857.1"/>
    </source>
</evidence>
<dbReference type="Pfam" id="PF13561">
    <property type="entry name" value="adh_short_C2"/>
    <property type="match status" value="1"/>
</dbReference>
<protein>
    <recommendedName>
        <fullName evidence="5">3-oxoacyl-[acyl-carrier-protein] reductase</fullName>
    </recommendedName>
</protein>
<reference evidence="3 4" key="1">
    <citation type="submission" date="2012-02" db="EMBL/GenBank/DDBJ databases">
        <title>The Genome Sequence of Bacteroides dorei CL03T12C01.</title>
        <authorList>
            <consortium name="The Broad Institute Genome Sequencing Platform"/>
            <person name="Earl A."/>
            <person name="Ward D."/>
            <person name="Feldgarden M."/>
            <person name="Gevers D."/>
            <person name="Zitomersky N.L."/>
            <person name="Coyne M.J."/>
            <person name="Comstock L.E."/>
            <person name="Young S.K."/>
            <person name="Zeng Q."/>
            <person name="Gargeya S."/>
            <person name="Fitzgerald M."/>
            <person name="Haas B."/>
            <person name="Abouelleil A."/>
            <person name="Alvarado L."/>
            <person name="Arachchi H.M."/>
            <person name="Berlin A."/>
            <person name="Chapman S.B."/>
            <person name="Gearin G."/>
            <person name="Goldberg J."/>
            <person name="Griggs A."/>
            <person name="Gujja S."/>
            <person name="Hansen M."/>
            <person name="Heiman D."/>
            <person name="Howarth C."/>
            <person name="Larimer J."/>
            <person name="Lui A."/>
            <person name="MacDonald P.J.P."/>
            <person name="McCowen C."/>
            <person name="Montmayeur A."/>
            <person name="Murphy C."/>
            <person name="Neiman D."/>
            <person name="Pearson M."/>
            <person name="Priest M."/>
            <person name="Roberts A."/>
            <person name="Saif S."/>
            <person name="Shea T."/>
            <person name="Sisk P."/>
            <person name="Stolte C."/>
            <person name="Sykes S."/>
            <person name="Wortman J."/>
            <person name="Nusbaum C."/>
            <person name="Birren B."/>
        </authorList>
    </citation>
    <scope>NUCLEOTIDE SEQUENCE [LARGE SCALE GENOMIC DNA]</scope>
    <source>
        <strain evidence="3 4">CL03T12C01</strain>
    </source>
</reference>
<gene>
    <name evidence="3" type="ORF">HMPREF1065_00223</name>
</gene>
<keyword evidence="2" id="KW-0560">Oxidoreductase</keyword>
<dbReference type="RefSeq" id="WP_007851698.1">
    <property type="nucleotide sequence ID" value="NZ_CP011531.1"/>
</dbReference>
<dbReference type="Proteomes" id="UP000004019">
    <property type="component" value="Unassembled WGS sequence"/>
</dbReference>
<organism evidence="3 4">
    <name type="scientific">Phocaeicola dorei CL03T12C01</name>
    <dbReference type="NCBI Taxonomy" id="997877"/>
    <lineage>
        <taxon>Bacteria</taxon>
        <taxon>Pseudomonadati</taxon>
        <taxon>Bacteroidota</taxon>
        <taxon>Bacteroidia</taxon>
        <taxon>Bacteroidales</taxon>
        <taxon>Bacteroidaceae</taxon>
        <taxon>Phocaeicola</taxon>
    </lineage>
</organism>